<keyword evidence="3 6" id="KW-1133">Transmembrane helix</keyword>
<name>A0A6A6NWK5_9PEZI</name>
<dbReference type="Pfam" id="PF08592">
    <property type="entry name" value="Anthrone_oxy"/>
    <property type="match status" value="1"/>
</dbReference>
<keyword evidence="4 6" id="KW-0472">Membrane</keyword>
<evidence type="ECO:0000313" key="8">
    <source>
        <dbReference type="Proteomes" id="UP000799766"/>
    </source>
</evidence>
<dbReference type="Proteomes" id="UP000799766">
    <property type="component" value="Unassembled WGS sequence"/>
</dbReference>
<evidence type="ECO:0000256" key="2">
    <source>
        <dbReference type="ARBA" id="ARBA00022692"/>
    </source>
</evidence>
<dbReference type="AlphaFoldDB" id="A0A6A6NWK5"/>
<feature type="transmembrane region" description="Helical" evidence="6">
    <location>
        <begin position="95"/>
        <end position="114"/>
    </location>
</feature>
<organism evidence="7 8">
    <name type="scientific">Lineolata rhizophorae</name>
    <dbReference type="NCBI Taxonomy" id="578093"/>
    <lineage>
        <taxon>Eukaryota</taxon>
        <taxon>Fungi</taxon>
        <taxon>Dikarya</taxon>
        <taxon>Ascomycota</taxon>
        <taxon>Pezizomycotina</taxon>
        <taxon>Dothideomycetes</taxon>
        <taxon>Dothideomycetes incertae sedis</taxon>
        <taxon>Lineolatales</taxon>
        <taxon>Lineolataceae</taxon>
        <taxon>Lineolata</taxon>
    </lineage>
</organism>
<feature type="transmembrane region" description="Helical" evidence="6">
    <location>
        <begin position="63"/>
        <end position="83"/>
    </location>
</feature>
<comment type="similarity">
    <text evidence="5">Belongs to the anthrone oxygenase family.</text>
</comment>
<evidence type="ECO:0000256" key="1">
    <source>
        <dbReference type="ARBA" id="ARBA00004141"/>
    </source>
</evidence>
<reference evidence="7" key="1">
    <citation type="journal article" date="2020" name="Stud. Mycol.">
        <title>101 Dothideomycetes genomes: a test case for predicting lifestyles and emergence of pathogens.</title>
        <authorList>
            <person name="Haridas S."/>
            <person name="Albert R."/>
            <person name="Binder M."/>
            <person name="Bloem J."/>
            <person name="Labutti K."/>
            <person name="Salamov A."/>
            <person name="Andreopoulos B."/>
            <person name="Baker S."/>
            <person name="Barry K."/>
            <person name="Bills G."/>
            <person name="Bluhm B."/>
            <person name="Cannon C."/>
            <person name="Castanera R."/>
            <person name="Culley D."/>
            <person name="Daum C."/>
            <person name="Ezra D."/>
            <person name="Gonzalez J."/>
            <person name="Henrissat B."/>
            <person name="Kuo A."/>
            <person name="Liang C."/>
            <person name="Lipzen A."/>
            <person name="Lutzoni F."/>
            <person name="Magnuson J."/>
            <person name="Mondo S."/>
            <person name="Nolan M."/>
            <person name="Ohm R."/>
            <person name="Pangilinan J."/>
            <person name="Park H.-J."/>
            <person name="Ramirez L."/>
            <person name="Alfaro M."/>
            <person name="Sun H."/>
            <person name="Tritt A."/>
            <person name="Yoshinaga Y."/>
            <person name="Zwiers L.-H."/>
            <person name="Turgeon B."/>
            <person name="Goodwin S."/>
            <person name="Spatafora J."/>
            <person name="Crous P."/>
            <person name="Grigoriev I."/>
        </authorList>
    </citation>
    <scope>NUCLEOTIDE SEQUENCE</scope>
    <source>
        <strain evidence="7">ATCC 16933</strain>
    </source>
</reference>
<evidence type="ECO:0008006" key="9">
    <source>
        <dbReference type="Google" id="ProtNLM"/>
    </source>
</evidence>
<evidence type="ECO:0000256" key="3">
    <source>
        <dbReference type="ARBA" id="ARBA00022989"/>
    </source>
</evidence>
<evidence type="ECO:0000256" key="5">
    <source>
        <dbReference type="ARBA" id="ARBA00034313"/>
    </source>
</evidence>
<dbReference type="EMBL" id="MU001685">
    <property type="protein sequence ID" value="KAF2455847.1"/>
    <property type="molecule type" value="Genomic_DNA"/>
</dbReference>
<comment type="subcellular location">
    <subcellularLocation>
        <location evidence="1">Membrane</location>
        <topology evidence="1">Multi-pass membrane protein</topology>
    </subcellularLocation>
</comment>
<evidence type="ECO:0000256" key="4">
    <source>
        <dbReference type="ARBA" id="ARBA00023136"/>
    </source>
</evidence>
<evidence type="ECO:0000313" key="7">
    <source>
        <dbReference type="EMBL" id="KAF2455847.1"/>
    </source>
</evidence>
<keyword evidence="2 6" id="KW-0812">Transmembrane</keyword>
<dbReference type="OrthoDB" id="5954308at2759"/>
<keyword evidence="8" id="KW-1185">Reference proteome</keyword>
<protein>
    <recommendedName>
        <fullName evidence="9">DUF1772-domain-containing protein</fullName>
    </recommendedName>
</protein>
<accession>A0A6A6NWK5</accession>
<evidence type="ECO:0000256" key="6">
    <source>
        <dbReference type="SAM" id="Phobius"/>
    </source>
</evidence>
<proteinExistence type="inferred from homology"/>
<dbReference type="InterPro" id="IPR013901">
    <property type="entry name" value="Anthrone_oxy"/>
</dbReference>
<sequence length="190" mass="19741">MTTEALFIEASPPLGVRIAQVVGLTTAGFLAGQTTCYSLSVAPSLMDAPAPLLAKQFKKNYDFGKIAGPAMSLVSSLSFGYLAGKASPSSPQFKLYTVAAILGPAIVPYTFAVMMKTNKKILAKAAEAEKSAEAPATAEASTAEEENTHALVDKWATMNLGRGVLTLASAILGAWAAVSKLEIIALRDSS</sequence>
<gene>
    <name evidence="7" type="ORF">BDY21DRAFT_306461</name>
</gene>
<dbReference type="PANTHER" id="PTHR35042">
    <property type="entry name" value="ANTHRONE OXYGENASE ENCC"/>
    <property type="match status" value="1"/>
</dbReference>
<dbReference type="GO" id="GO:0016020">
    <property type="term" value="C:membrane"/>
    <property type="evidence" value="ECO:0007669"/>
    <property type="project" value="UniProtKB-SubCell"/>
</dbReference>
<dbReference type="PANTHER" id="PTHR35042:SF1">
    <property type="entry name" value="DUF1772-DOMAIN-CONTAINING PROTEIN"/>
    <property type="match status" value="1"/>
</dbReference>